<dbReference type="GO" id="GO:0005615">
    <property type="term" value="C:extracellular space"/>
    <property type="evidence" value="ECO:0007669"/>
    <property type="project" value="TreeGrafter"/>
</dbReference>
<dbReference type="Proteomes" id="UP001159641">
    <property type="component" value="Unassembled WGS sequence"/>
</dbReference>
<comment type="subcellular location">
    <subcellularLocation>
        <location evidence="1">Secreted</location>
    </subcellularLocation>
</comment>
<dbReference type="PROSITE" id="PS51004">
    <property type="entry name" value="SEMA"/>
    <property type="match status" value="1"/>
</dbReference>
<keyword evidence="3" id="KW-0964">Secreted</keyword>
<evidence type="ECO:0000256" key="5">
    <source>
        <dbReference type="ARBA" id="ARBA00022782"/>
    </source>
</evidence>
<dbReference type="GO" id="GO:0030215">
    <property type="term" value="F:semaphorin receptor binding"/>
    <property type="evidence" value="ECO:0007669"/>
    <property type="project" value="InterPro"/>
</dbReference>
<keyword evidence="7" id="KW-0325">Glycoprotein</keyword>
<evidence type="ECO:0000256" key="3">
    <source>
        <dbReference type="ARBA" id="ARBA00022525"/>
    </source>
</evidence>
<keyword evidence="4" id="KW-0732">Signal</keyword>
<evidence type="ECO:0000256" key="2">
    <source>
        <dbReference type="ARBA" id="ARBA00022473"/>
    </source>
</evidence>
<name>A0AB34GFZ7_ESCRO</name>
<reference evidence="10 11" key="1">
    <citation type="submission" date="2022-11" db="EMBL/GenBank/DDBJ databases">
        <title>Whole genome sequence of Eschrichtius robustus ER-17-0199.</title>
        <authorList>
            <person name="Bruniche-Olsen A."/>
            <person name="Black A.N."/>
            <person name="Fields C.J."/>
            <person name="Walden K."/>
            <person name="Dewoody J.A."/>
        </authorList>
    </citation>
    <scope>NUCLEOTIDE SEQUENCE [LARGE SCALE GENOMIC DNA]</scope>
    <source>
        <strain evidence="10">ER-17-0199</strain>
        <tissue evidence="10">Blubber</tissue>
    </source>
</reference>
<evidence type="ECO:0000256" key="6">
    <source>
        <dbReference type="ARBA" id="ARBA00022902"/>
    </source>
</evidence>
<dbReference type="GO" id="GO:0071526">
    <property type="term" value="P:semaphorin-plexin signaling pathway"/>
    <property type="evidence" value="ECO:0007669"/>
    <property type="project" value="TreeGrafter"/>
</dbReference>
<comment type="caution">
    <text evidence="10">The sequence shown here is derived from an EMBL/GenBank/DDBJ whole genome shotgun (WGS) entry which is preliminary data.</text>
</comment>
<dbReference type="GO" id="GO:0007411">
    <property type="term" value="P:axon guidance"/>
    <property type="evidence" value="ECO:0007669"/>
    <property type="project" value="TreeGrafter"/>
</dbReference>
<dbReference type="GO" id="GO:0005886">
    <property type="term" value="C:plasma membrane"/>
    <property type="evidence" value="ECO:0007669"/>
    <property type="project" value="TreeGrafter"/>
</dbReference>
<dbReference type="GO" id="GO:0001755">
    <property type="term" value="P:neural crest cell migration"/>
    <property type="evidence" value="ECO:0007669"/>
    <property type="project" value="TreeGrafter"/>
</dbReference>
<comment type="caution">
    <text evidence="8">Lacks conserved residue(s) required for the propagation of feature annotation.</text>
</comment>
<keyword evidence="2" id="KW-0217">Developmental protein</keyword>
<keyword evidence="11" id="KW-1185">Reference proteome</keyword>
<dbReference type="InterPro" id="IPR027231">
    <property type="entry name" value="Semaphorin"/>
</dbReference>
<evidence type="ECO:0000256" key="8">
    <source>
        <dbReference type="PROSITE-ProRule" id="PRU00352"/>
    </source>
</evidence>
<dbReference type="InterPro" id="IPR015943">
    <property type="entry name" value="WD40/YVTN_repeat-like_dom_sf"/>
</dbReference>
<evidence type="ECO:0000256" key="4">
    <source>
        <dbReference type="ARBA" id="ARBA00022729"/>
    </source>
</evidence>
<proteinExistence type="predicted"/>
<accession>A0AB34GFZ7</accession>
<evidence type="ECO:0000313" key="11">
    <source>
        <dbReference type="Proteomes" id="UP001159641"/>
    </source>
</evidence>
<dbReference type="EMBL" id="JAIQCJ010002240">
    <property type="protein sequence ID" value="KAJ8778574.1"/>
    <property type="molecule type" value="Genomic_DNA"/>
</dbReference>
<dbReference type="Gene3D" id="2.130.10.10">
    <property type="entry name" value="YVTN repeat-like/Quinoprotein amine dehydrogenase"/>
    <property type="match status" value="1"/>
</dbReference>
<dbReference type="GO" id="GO:0030335">
    <property type="term" value="P:positive regulation of cell migration"/>
    <property type="evidence" value="ECO:0007669"/>
    <property type="project" value="TreeGrafter"/>
</dbReference>
<dbReference type="AlphaFoldDB" id="A0AB34GFZ7"/>
<protein>
    <recommendedName>
        <fullName evidence="9">Sema domain-containing protein</fullName>
    </recommendedName>
</protein>
<dbReference type="PANTHER" id="PTHR11036:SF25">
    <property type="entry name" value="SEMAPHORIN-3C"/>
    <property type="match status" value="1"/>
</dbReference>
<keyword evidence="5" id="KW-0221">Differentiation</keyword>
<sequence>MDEDQDRIYVGSKDHILSLNINNISQEPLSVFWPASTIKVEECKMAGKDPTHGCGNFVRVIQAFNRTHLYVCGSGAFSPVCTYLNRGRRSEVSVTICHS</sequence>
<evidence type="ECO:0000313" key="10">
    <source>
        <dbReference type="EMBL" id="KAJ8778574.1"/>
    </source>
</evidence>
<keyword evidence="6" id="KW-0524">Neurogenesis</keyword>
<feature type="domain" description="Sema" evidence="9">
    <location>
        <begin position="1"/>
        <end position="99"/>
    </location>
</feature>
<dbReference type="InterPro" id="IPR001627">
    <property type="entry name" value="Semap_dom"/>
</dbReference>
<evidence type="ECO:0000256" key="7">
    <source>
        <dbReference type="ARBA" id="ARBA00023180"/>
    </source>
</evidence>
<dbReference type="GO" id="GO:0045499">
    <property type="term" value="F:chemorepellent activity"/>
    <property type="evidence" value="ECO:0007669"/>
    <property type="project" value="TreeGrafter"/>
</dbReference>
<dbReference type="InterPro" id="IPR036352">
    <property type="entry name" value="Semap_dom_sf"/>
</dbReference>
<gene>
    <name evidence="10" type="ORF">J1605_013251</name>
</gene>
<organism evidence="10 11">
    <name type="scientific">Eschrichtius robustus</name>
    <name type="common">California gray whale</name>
    <name type="synonym">Eschrichtius gibbosus</name>
    <dbReference type="NCBI Taxonomy" id="9764"/>
    <lineage>
        <taxon>Eukaryota</taxon>
        <taxon>Metazoa</taxon>
        <taxon>Chordata</taxon>
        <taxon>Craniata</taxon>
        <taxon>Vertebrata</taxon>
        <taxon>Euteleostomi</taxon>
        <taxon>Mammalia</taxon>
        <taxon>Eutheria</taxon>
        <taxon>Laurasiatheria</taxon>
        <taxon>Artiodactyla</taxon>
        <taxon>Whippomorpha</taxon>
        <taxon>Cetacea</taxon>
        <taxon>Mysticeti</taxon>
        <taxon>Eschrichtiidae</taxon>
        <taxon>Eschrichtius</taxon>
    </lineage>
</organism>
<evidence type="ECO:0000256" key="1">
    <source>
        <dbReference type="ARBA" id="ARBA00004613"/>
    </source>
</evidence>
<dbReference type="PANTHER" id="PTHR11036">
    <property type="entry name" value="SEMAPHORIN"/>
    <property type="match status" value="1"/>
</dbReference>
<evidence type="ECO:0000259" key="9">
    <source>
        <dbReference type="PROSITE" id="PS51004"/>
    </source>
</evidence>
<dbReference type="SUPFAM" id="SSF101912">
    <property type="entry name" value="Sema domain"/>
    <property type="match status" value="1"/>
</dbReference>